<sequence>MGLGDFRFEIGTAAYQKLQRTQGFRWEKQDRIGRAPALQFTGPDLIAVELEGTIYTAFKGGLGQVLKMRELAAKGEPQDLVDGTGKVWGPYVILDVAETQSVFLADGRPRRIDFTVKLQEYGQDAGAA</sequence>
<dbReference type="OrthoDB" id="1550902at2"/>
<gene>
    <name evidence="1" type="ORF">D3877_13020</name>
</gene>
<keyword evidence="2" id="KW-1185">Reference proteome</keyword>
<evidence type="ECO:0000313" key="1">
    <source>
        <dbReference type="EMBL" id="RJF82341.1"/>
    </source>
</evidence>
<dbReference type="Proteomes" id="UP000283458">
    <property type="component" value="Unassembled WGS sequence"/>
</dbReference>
<dbReference type="EMBL" id="QYUL01000002">
    <property type="protein sequence ID" value="RJF82341.1"/>
    <property type="molecule type" value="Genomic_DNA"/>
</dbReference>
<dbReference type="InterPro" id="IPR016912">
    <property type="entry name" value="Phage_P2_GpU"/>
</dbReference>
<dbReference type="PIRSF" id="PIRSF029208">
    <property type="entry name" value="Phage_tail_GPU"/>
    <property type="match status" value="1"/>
</dbReference>
<evidence type="ECO:0000313" key="2">
    <source>
        <dbReference type="Proteomes" id="UP000283458"/>
    </source>
</evidence>
<dbReference type="InterPro" id="IPR009734">
    <property type="entry name" value="Myoviridae_GpU"/>
</dbReference>
<name>A0A418VYW2_9PROT</name>
<proteinExistence type="predicted"/>
<organism evidence="1 2">
    <name type="scientific">Azospirillum cavernae</name>
    <dbReference type="NCBI Taxonomy" id="2320860"/>
    <lineage>
        <taxon>Bacteria</taxon>
        <taxon>Pseudomonadati</taxon>
        <taxon>Pseudomonadota</taxon>
        <taxon>Alphaproteobacteria</taxon>
        <taxon>Rhodospirillales</taxon>
        <taxon>Azospirillaceae</taxon>
        <taxon>Azospirillum</taxon>
    </lineage>
</organism>
<protein>
    <submittedName>
        <fullName evidence="1">Phage tail protein</fullName>
    </submittedName>
</protein>
<dbReference type="Pfam" id="PF06995">
    <property type="entry name" value="Phage_P2_GpU"/>
    <property type="match status" value="1"/>
</dbReference>
<dbReference type="AlphaFoldDB" id="A0A418VYW2"/>
<accession>A0A418VYW2</accession>
<reference evidence="1 2" key="1">
    <citation type="submission" date="2018-09" db="EMBL/GenBank/DDBJ databases">
        <authorList>
            <person name="Zhu H."/>
        </authorList>
    </citation>
    <scope>NUCLEOTIDE SEQUENCE [LARGE SCALE GENOMIC DNA]</scope>
    <source>
        <strain evidence="1 2">K2W22B-5</strain>
    </source>
</reference>
<comment type="caution">
    <text evidence="1">The sequence shown here is derived from an EMBL/GenBank/DDBJ whole genome shotgun (WGS) entry which is preliminary data.</text>
</comment>